<name>A0A8C4NNA9_EPTBU</name>
<evidence type="ECO:0000256" key="1">
    <source>
        <dbReference type="ARBA" id="ARBA00004463"/>
    </source>
</evidence>
<dbReference type="InterPro" id="IPR016024">
    <property type="entry name" value="ARM-type_fold"/>
</dbReference>
<dbReference type="CDD" id="cd07920">
    <property type="entry name" value="Pumilio"/>
    <property type="match status" value="1"/>
</dbReference>
<feature type="compositionally biased region" description="Polar residues" evidence="6">
    <location>
        <begin position="348"/>
        <end position="365"/>
    </location>
</feature>
<feature type="region of interest" description="Disordered" evidence="6">
    <location>
        <begin position="83"/>
        <end position="133"/>
    </location>
</feature>
<dbReference type="OMA" id="RGMMHAN"/>
<feature type="repeat" description="Pumilio" evidence="5">
    <location>
        <begin position="853"/>
        <end position="888"/>
    </location>
</feature>
<keyword evidence="2" id="KW-0963">Cytoplasm</keyword>
<dbReference type="PROSITE" id="PS50302">
    <property type="entry name" value="PUM"/>
    <property type="match status" value="7"/>
</dbReference>
<dbReference type="InterPro" id="IPR033133">
    <property type="entry name" value="PUM-HD"/>
</dbReference>
<dbReference type="SUPFAM" id="SSF48371">
    <property type="entry name" value="ARM repeat"/>
    <property type="match status" value="1"/>
</dbReference>
<dbReference type="SMART" id="SM00025">
    <property type="entry name" value="Pumilio"/>
    <property type="match status" value="8"/>
</dbReference>
<evidence type="ECO:0000313" key="8">
    <source>
        <dbReference type="Ensembl" id="ENSEBUP00000006774.1"/>
    </source>
</evidence>
<feature type="compositionally biased region" description="Low complexity" evidence="6">
    <location>
        <begin position="328"/>
        <end position="341"/>
    </location>
</feature>
<proteinExistence type="predicted"/>
<dbReference type="Ensembl" id="ENSEBUT00000007237.1">
    <property type="protein sequence ID" value="ENSEBUP00000006774.1"/>
    <property type="gene ID" value="ENSEBUG00000004435.1"/>
</dbReference>
<feature type="region of interest" description="Disordered" evidence="6">
    <location>
        <begin position="148"/>
        <end position="176"/>
    </location>
</feature>
<feature type="region of interest" description="Disordered" evidence="6">
    <location>
        <begin position="454"/>
        <end position="476"/>
    </location>
</feature>
<dbReference type="Proteomes" id="UP000694388">
    <property type="component" value="Unplaced"/>
</dbReference>
<evidence type="ECO:0000256" key="5">
    <source>
        <dbReference type="PROSITE-ProRule" id="PRU00317"/>
    </source>
</evidence>
<feature type="compositionally biased region" description="Low complexity" evidence="6">
    <location>
        <begin position="580"/>
        <end position="599"/>
    </location>
</feature>
<dbReference type="PROSITE" id="PS50303">
    <property type="entry name" value="PUM_HD"/>
    <property type="match status" value="1"/>
</dbReference>
<feature type="region of interest" description="Disordered" evidence="6">
    <location>
        <begin position="328"/>
        <end position="368"/>
    </location>
</feature>
<feature type="compositionally biased region" description="Low complexity" evidence="6">
    <location>
        <begin position="461"/>
        <end position="476"/>
    </location>
</feature>
<dbReference type="Gene3D" id="1.25.10.10">
    <property type="entry name" value="Leucine-rich Repeat Variant"/>
    <property type="match status" value="1"/>
</dbReference>
<feature type="domain" description="PUM-HD" evidence="7">
    <location>
        <begin position="653"/>
        <end position="993"/>
    </location>
</feature>
<evidence type="ECO:0000256" key="2">
    <source>
        <dbReference type="ARBA" id="ARBA00022490"/>
    </source>
</evidence>
<dbReference type="GO" id="GO:0005829">
    <property type="term" value="C:cytosol"/>
    <property type="evidence" value="ECO:0007669"/>
    <property type="project" value="TreeGrafter"/>
</dbReference>
<protein>
    <submittedName>
        <fullName evidence="8">Pumilio RNA-binding family member 2</fullName>
    </submittedName>
</protein>
<keyword evidence="9" id="KW-1185">Reference proteome</keyword>
<feature type="region of interest" description="Disordered" evidence="6">
    <location>
        <begin position="50"/>
        <end position="70"/>
    </location>
</feature>
<dbReference type="AlphaFoldDB" id="A0A8C4NNA9"/>
<evidence type="ECO:0000256" key="4">
    <source>
        <dbReference type="ARBA" id="ARBA00022884"/>
    </source>
</evidence>
<dbReference type="InterPro" id="IPR011989">
    <property type="entry name" value="ARM-like"/>
</dbReference>
<feature type="repeat" description="Pumilio" evidence="5">
    <location>
        <begin position="928"/>
        <end position="967"/>
    </location>
</feature>
<evidence type="ECO:0000256" key="3">
    <source>
        <dbReference type="ARBA" id="ARBA00022737"/>
    </source>
</evidence>
<sequence>KYVNTQVFVRESRGIPLRQSTDVVYRDHGCTNEACVHHTEHSLSQPIMVRRPGQGSFGSSDMGLVLSPRSETDGLGVSMVEYVLSPSPGDKHDSRTRKGSSEQESSEVPGTEKKGRSSPFDEDQTAELKNDESMLKTAMAIPNGIDADMKEFSRTPGSHQSSPTELTDRLGQVPPTSDSIVQLSGGSMPKPCMDDFGSADTASMPLDSLETVSLDTLPFEYPGGPTVTLDSPAMNVGLFDYSTQQQVGIPEKNTLLDGCTCNGLAPAAIVHNPYVISAAPPGTDPYSAGLAATLAGPAVVPPQYYGMPWGVYPANLFQQQAVPAATNAAGQQGAGQTQQGQLQMLRAGSNQRPMTPNQAQQSQQADPLAAAVANPQLALSQGLGAGMQGYQVVAPFAYYDQTGTLVMSPSMRAGLSAQLRLAPHGPVILNHAATQAGQCLACANHANAVNSLFRPIGGGHTQQQGNQQQQAGGTLTSSPFYSSSSLGAVSQANSLFSQGGGSFGFGTACSLSAGIGSGLSAFASAAGNSSMTGGTRRDSLSGSLDYKRSAGGLTPISQSFYNGLSFSSSPGPIGVLPANHNTSHSLTPPPSLSSHGSSNGLTNGIGRFISAAPGAEAKFRSLGATSALFGSSSSQLFPTPRTARYKPELMPSGRSRLLEDFRNNRFPNLQLRDLNGHIVEFSQDQHGSRFIQQKLERAPPAERQLVFTEIVQAAYQLMTDVFGNYVIQKFFEFGGPDQKLALAQRIRGHVLPLALQMYGCRVIQKALESIPPEQQNEMVLELDGHVLKCVKDQNGNHVVQKCIECVPPHSLQFIIDAFKGQVFSLSTHPYGCRVIQRILEHCTPEQTLPILEELHQHTEQLVQDQYGNYVIQHVLEHGRPEDKSKIMTELRGKVLALSQHKFASNVVEKCITHTSRTERALLIDEVCSMTDGPHSTLYTMMKDQYANYVVQKMIDMAEPTQRKILMHKIRPHIPTLRKYTYGKHILAKLEKYFVKNNADLVGPIGVPPNGIL</sequence>
<reference evidence="8" key="1">
    <citation type="submission" date="2025-08" db="UniProtKB">
        <authorList>
            <consortium name="Ensembl"/>
        </authorList>
    </citation>
    <scope>IDENTIFICATION</scope>
</reference>
<dbReference type="InterPro" id="IPR001313">
    <property type="entry name" value="Pumilio_RNA-bd_rpt"/>
</dbReference>
<dbReference type="FunFam" id="1.25.10.10:FF:000004">
    <property type="entry name" value="Pumilio homolog 1 isoform 2"/>
    <property type="match status" value="1"/>
</dbReference>
<evidence type="ECO:0000259" key="7">
    <source>
        <dbReference type="PROSITE" id="PS50303"/>
    </source>
</evidence>
<feature type="region of interest" description="Disordered" evidence="6">
    <location>
        <begin position="577"/>
        <end position="599"/>
    </location>
</feature>
<dbReference type="InterPro" id="IPR033712">
    <property type="entry name" value="Pumilio_RNA-bd"/>
</dbReference>
<dbReference type="GO" id="GO:0043488">
    <property type="term" value="P:regulation of mRNA stability"/>
    <property type="evidence" value="ECO:0007669"/>
    <property type="project" value="TreeGrafter"/>
</dbReference>
<accession>A0A8C4NNA9</accession>
<organism evidence="8 9">
    <name type="scientific">Eptatretus burgeri</name>
    <name type="common">Inshore hagfish</name>
    <dbReference type="NCBI Taxonomy" id="7764"/>
    <lineage>
        <taxon>Eukaryota</taxon>
        <taxon>Metazoa</taxon>
        <taxon>Chordata</taxon>
        <taxon>Craniata</taxon>
        <taxon>Vertebrata</taxon>
        <taxon>Cyclostomata</taxon>
        <taxon>Myxini</taxon>
        <taxon>Myxiniformes</taxon>
        <taxon>Myxinidae</taxon>
        <taxon>Eptatretinae</taxon>
        <taxon>Eptatretus</taxon>
    </lineage>
</organism>
<feature type="repeat" description="Pumilio" evidence="5">
    <location>
        <begin position="673"/>
        <end position="708"/>
    </location>
</feature>
<dbReference type="Pfam" id="PF00806">
    <property type="entry name" value="PUF"/>
    <property type="match status" value="8"/>
</dbReference>
<dbReference type="GeneTree" id="ENSGT00940000157575"/>
<keyword evidence="3" id="KW-0677">Repeat</keyword>
<dbReference type="GO" id="GO:0035196">
    <property type="term" value="P:miRNA processing"/>
    <property type="evidence" value="ECO:0007669"/>
    <property type="project" value="TreeGrafter"/>
</dbReference>
<evidence type="ECO:0000256" key="6">
    <source>
        <dbReference type="SAM" id="MobiDB-lite"/>
    </source>
</evidence>
<feature type="repeat" description="Pumilio" evidence="5">
    <location>
        <begin position="817"/>
        <end position="852"/>
    </location>
</feature>
<evidence type="ECO:0000313" key="9">
    <source>
        <dbReference type="Proteomes" id="UP000694388"/>
    </source>
</evidence>
<dbReference type="GO" id="GO:0003730">
    <property type="term" value="F:mRNA 3'-UTR binding"/>
    <property type="evidence" value="ECO:0007669"/>
    <property type="project" value="TreeGrafter"/>
</dbReference>
<comment type="subcellular location">
    <subcellularLocation>
        <location evidence="1">Cytoplasmic granule</location>
    </subcellularLocation>
</comment>
<feature type="repeat" description="Pumilio" evidence="5">
    <location>
        <begin position="745"/>
        <end position="781"/>
    </location>
</feature>
<feature type="repeat" description="Pumilio" evidence="5">
    <location>
        <begin position="889"/>
        <end position="924"/>
    </location>
</feature>
<feature type="repeat" description="Pumilio" evidence="5">
    <location>
        <begin position="709"/>
        <end position="744"/>
    </location>
</feature>
<dbReference type="PANTHER" id="PTHR12537">
    <property type="entry name" value="RNA BINDING PROTEIN PUMILIO-RELATED"/>
    <property type="match status" value="1"/>
</dbReference>
<feature type="compositionally biased region" description="Polar residues" evidence="6">
    <location>
        <begin position="155"/>
        <end position="165"/>
    </location>
</feature>
<keyword evidence="4" id="KW-0694">RNA-binding</keyword>
<dbReference type="PANTHER" id="PTHR12537:SF12">
    <property type="entry name" value="MATERNAL PROTEIN PUMILIO"/>
    <property type="match status" value="1"/>
</dbReference>
<reference evidence="8" key="2">
    <citation type="submission" date="2025-09" db="UniProtKB">
        <authorList>
            <consortium name="Ensembl"/>
        </authorList>
    </citation>
    <scope>IDENTIFICATION</scope>
</reference>